<reference evidence="5" key="1">
    <citation type="submission" date="2023-03" db="EMBL/GenBank/DDBJ databases">
        <authorList>
            <person name="Shen W."/>
            <person name="Cai J."/>
        </authorList>
    </citation>
    <scope>NUCLEOTIDE SEQUENCE</scope>
    <source>
        <strain evidence="5">B646-2</strain>
    </source>
</reference>
<feature type="transmembrane region" description="Helical" evidence="3">
    <location>
        <begin position="79"/>
        <end position="101"/>
    </location>
</feature>
<evidence type="ECO:0000256" key="1">
    <source>
        <dbReference type="ARBA" id="ARBA00004127"/>
    </source>
</evidence>
<evidence type="ECO:0000259" key="4">
    <source>
        <dbReference type="Pfam" id="PF00892"/>
    </source>
</evidence>
<dbReference type="InterPro" id="IPR000620">
    <property type="entry name" value="EamA_dom"/>
</dbReference>
<dbReference type="InterPro" id="IPR037185">
    <property type="entry name" value="EmrE-like"/>
</dbReference>
<keyword evidence="3" id="KW-1133">Transmembrane helix</keyword>
<feature type="domain" description="EamA" evidence="4">
    <location>
        <begin position="16"/>
        <end position="94"/>
    </location>
</feature>
<dbReference type="GO" id="GO:0016020">
    <property type="term" value="C:membrane"/>
    <property type="evidence" value="ECO:0007669"/>
    <property type="project" value="InterPro"/>
</dbReference>
<proteinExistence type="inferred from homology"/>
<organism evidence="5 6">
    <name type="scientific">Enterococcus raffinosus</name>
    <dbReference type="NCBI Taxonomy" id="71452"/>
    <lineage>
        <taxon>Bacteria</taxon>
        <taxon>Bacillati</taxon>
        <taxon>Bacillota</taxon>
        <taxon>Bacilli</taxon>
        <taxon>Lactobacillales</taxon>
        <taxon>Enterococcaceae</taxon>
        <taxon>Enterococcus</taxon>
    </lineage>
</organism>
<sequence length="108" mass="12092">MIPVLFINLDSVDFSRFTQVQNVGNFFFLGIGASALCFVTWNFSVKNLGAVRSTVYIYTIPMLTTLASVFILGEMLTMKAFIGILLTLAGLILSEMPNFLYKRKIHTD</sequence>
<evidence type="ECO:0000256" key="3">
    <source>
        <dbReference type="SAM" id="Phobius"/>
    </source>
</evidence>
<feature type="transmembrane region" description="Helical" evidence="3">
    <location>
        <begin position="55"/>
        <end position="73"/>
    </location>
</feature>
<dbReference type="Proteomes" id="UP001249240">
    <property type="component" value="Unassembled WGS sequence"/>
</dbReference>
<protein>
    <submittedName>
        <fullName evidence="5">DMT family transporter</fullName>
    </submittedName>
</protein>
<accession>A0AAW8SXY6</accession>
<gene>
    <name evidence="5" type="ORF">P7D78_12450</name>
</gene>
<dbReference type="RefSeq" id="WP_240145404.1">
    <property type="nucleotide sequence ID" value="NZ_CAUFJU010000051.1"/>
</dbReference>
<evidence type="ECO:0000313" key="5">
    <source>
        <dbReference type="EMBL" id="MDT2538938.1"/>
    </source>
</evidence>
<dbReference type="Gene3D" id="1.10.3730.20">
    <property type="match status" value="1"/>
</dbReference>
<name>A0AAW8SXY6_9ENTE</name>
<evidence type="ECO:0000313" key="6">
    <source>
        <dbReference type="Proteomes" id="UP001249240"/>
    </source>
</evidence>
<dbReference type="EMBL" id="JARPXM010000012">
    <property type="protein sequence ID" value="MDT2538938.1"/>
    <property type="molecule type" value="Genomic_DNA"/>
</dbReference>
<evidence type="ECO:0000256" key="2">
    <source>
        <dbReference type="ARBA" id="ARBA00007362"/>
    </source>
</evidence>
<comment type="caution">
    <text evidence="5">The sequence shown here is derived from an EMBL/GenBank/DDBJ whole genome shotgun (WGS) entry which is preliminary data.</text>
</comment>
<keyword evidence="3" id="KW-0472">Membrane</keyword>
<comment type="subcellular location">
    <subcellularLocation>
        <location evidence="1">Endomembrane system</location>
        <topology evidence="1">Multi-pass membrane protein</topology>
    </subcellularLocation>
</comment>
<comment type="similarity">
    <text evidence="2">Belongs to the EamA transporter family.</text>
</comment>
<keyword evidence="3" id="KW-0812">Transmembrane</keyword>
<feature type="transmembrane region" description="Helical" evidence="3">
    <location>
        <begin position="23"/>
        <end position="43"/>
    </location>
</feature>
<dbReference type="AlphaFoldDB" id="A0AAW8SXY6"/>
<dbReference type="Pfam" id="PF00892">
    <property type="entry name" value="EamA"/>
    <property type="match status" value="1"/>
</dbReference>
<dbReference type="SUPFAM" id="SSF103481">
    <property type="entry name" value="Multidrug resistance efflux transporter EmrE"/>
    <property type="match status" value="1"/>
</dbReference>